<keyword evidence="3" id="KW-1185">Reference proteome</keyword>
<gene>
    <name evidence="2" type="ORF">V8201_01000</name>
</gene>
<comment type="caution">
    <text evidence="2">The sequence shown here is derived from an EMBL/GenBank/DDBJ whole genome shotgun (WGS) entry which is preliminary data.</text>
</comment>
<dbReference type="EMBL" id="JBBBDM010000001">
    <property type="protein sequence ID" value="MEI5685648.1"/>
    <property type="molecule type" value="Genomic_DNA"/>
</dbReference>
<dbReference type="Proteomes" id="UP001367771">
    <property type="component" value="Unassembled WGS sequence"/>
</dbReference>
<name>A0ABU8GXP9_9SPHN</name>
<sequence length="159" mass="16699">MLHPALPILLLAVTAPAVAALDAAPPDAAPAQQSLDGTMVAQMTIRERVVIRVPRMSAASRLPLPVPVRYKEKKGPKCVAAAELAGALIQEPGAVDLVITGGKRLRARLDKDCGPLDYYAGFYLRPAADGKVCAGRDVLRMRSGASCGIATFRTLVAAK</sequence>
<evidence type="ECO:0000256" key="1">
    <source>
        <dbReference type="SAM" id="SignalP"/>
    </source>
</evidence>
<evidence type="ECO:0000313" key="3">
    <source>
        <dbReference type="Proteomes" id="UP001367771"/>
    </source>
</evidence>
<keyword evidence="1" id="KW-0732">Signal</keyword>
<protein>
    <submittedName>
        <fullName evidence="2">Uncharacterized protein</fullName>
    </submittedName>
</protein>
<evidence type="ECO:0000313" key="2">
    <source>
        <dbReference type="EMBL" id="MEI5685648.1"/>
    </source>
</evidence>
<accession>A0ABU8GXP9</accession>
<proteinExistence type="predicted"/>
<feature type="chain" id="PRO_5045257004" evidence="1">
    <location>
        <begin position="20"/>
        <end position="159"/>
    </location>
</feature>
<feature type="signal peptide" evidence="1">
    <location>
        <begin position="1"/>
        <end position="19"/>
    </location>
</feature>
<dbReference type="RefSeq" id="WP_336544259.1">
    <property type="nucleotide sequence ID" value="NZ_JBBBDM010000001.1"/>
</dbReference>
<reference evidence="2 3" key="1">
    <citation type="journal article" date="2013" name="Int. J. Syst. Evol. Microbiol.">
        <title>Sphingomonas kyungheensis sp. nov., a bacterium with ginsenoside-converting activity isolated from soil of a ginseng field.</title>
        <authorList>
            <person name="Son H.M."/>
            <person name="Yang J.E."/>
            <person name="Park Y."/>
            <person name="Han C.K."/>
            <person name="Kim S.G."/>
            <person name="Kook M."/>
            <person name="Yi T.H."/>
        </authorList>
    </citation>
    <scope>NUCLEOTIDE SEQUENCE [LARGE SCALE GENOMIC DNA]</scope>
    <source>
        <strain evidence="2 3">LMG 26582</strain>
    </source>
</reference>
<organism evidence="2 3">
    <name type="scientific">Sphingomonas kyungheensis</name>
    <dbReference type="NCBI Taxonomy" id="1069987"/>
    <lineage>
        <taxon>Bacteria</taxon>
        <taxon>Pseudomonadati</taxon>
        <taxon>Pseudomonadota</taxon>
        <taxon>Alphaproteobacteria</taxon>
        <taxon>Sphingomonadales</taxon>
        <taxon>Sphingomonadaceae</taxon>
        <taxon>Sphingomonas</taxon>
    </lineage>
</organism>